<evidence type="ECO:0000256" key="1">
    <source>
        <dbReference type="SAM" id="Phobius"/>
    </source>
</evidence>
<dbReference type="EMBL" id="CAUYUJ010014535">
    <property type="protein sequence ID" value="CAK0842816.1"/>
    <property type="molecule type" value="Genomic_DNA"/>
</dbReference>
<feature type="transmembrane region" description="Helical" evidence="1">
    <location>
        <begin position="25"/>
        <end position="47"/>
    </location>
</feature>
<comment type="caution">
    <text evidence="2">The sequence shown here is derived from an EMBL/GenBank/DDBJ whole genome shotgun (WGS) entry which is preliminary data.</text>
</comment>
<name>A0ABN9TBW7_9DINO</name>
<organism evidence="2 3">
    <name type="scientific">Prorocentrum cordatum</name>
    <dbReference type="NCBI Taxonomy" id="2364126"/>
    <lineage>
        <taxon>Eukaryota</taxon>
        <taxon>Sar</taxon>
        <taxon>Alveolata</taxon>
        <taxon>Dinophyceae</taxon>
        <taxon>Prorocentrales</taxon>
        <taxon>Prorocentraceae</taxon>
        <taxon>Prorocentrum</taxon>
    </lineage>
</organism>
<proteinExistence type="predicted"/>
<keyword evidence="3" id="KW-1185">Reference proteome</keyword>
<evidence type="ECO:0000313" key="2">
    <source>
        <dbReference type="EMBL" id="CAK0842816.1"/>
    </source>
</evidence>
<sequence>MALLVEITMCTSLRMSSHVTSLDALWTRIAILILSPILSWLWLSYFVTLKSKSLAFLTSSSGNVMAAVSSLAICSSRAPRYASILKLHPGHSSSLPPNAFGFARSRVSTRSCGAALAAATGLLAAAPALAAADSAARGAALAAALLLAPESPLVRRPKVHDRCTLLAMQLRPKEGWEGRHATAPPVPDEELEGVDPSALRRDQLIWAVGRAATLGLSSERLWTGLGEAVATLGESQLTPAEVARLLQALAYAPREAPLDARQLQRLLKAFAVRAGDYSDERLMRVVYAYGKLAAKRDLGLQKFFDFVSSEVVERAAKLSCTRKLRILKAVWALPQGALLGAPLAAELRRVDRTGVGRAAGAVVAHTEYETIDKEHGAAAEVAAQATVFDNPEYPMKGIENMELVATVKNQEQ</sequence>
<gene>
    <name evidence="2" type="ORF">PCOR1329_LOCUS37414</name>
</gene>
<protein>
    <submittedName>
        <fullName evidence="2">Uncharacterized protein</fullName>
    </submittedName>
</protein>
<evidence type="ECO:0000313" key="3">
    <source>
        <dbReference type="Proteomes" id="UP001189429"/>
    </source>
</evidence>
<dbReference type="Proteomes" id="UP001189429">
    <property type="component" value="Unassembled WGS sequence"/>
</dbReference>
<accession>A0ABN9TBW7</accession>
<reference evidence="2" key="1">
    <citation type="submission" date="2023-10" db="EMBL/GenBank/DDBJ databases">
        <authorList>
            <person name="Chen Y."/>
            <person name="Shah S."/>
            <person name="Dougan E. K."/>
            <person name="Thang M."/>
            <person name="Chan C."/>
        </authorList>
    </citation>
    <scope>NUCLEOTIDE SEQUENCE [LARGE SCALE GENOMIC DNA]</scope>
</reference>
<keyword evidence="1" id="KW-1133">Transmembrane helix</keyword>
<keyword evidence="1" id="KW-0812">Transmembrane</keyword>
<keyword evidence="1" id="KW-0472">Membrane</keyword>